<feature type="domain" description="NfeD integral membrane" evidence="7">
    <location>
        <begin position="237"/>
        <end position="353"/>
    </location>
</feature>
<dbReference type="EMBL" id="LIZX01000008">
    <property type="protein sequence ID" value="KPJ70094.1"/>
    <property type="molecule type" value="Genomic_DNA"/>
</dbReference>
<dbReference type="InterPro" id="IPR056739">
    <property type="entry name" value="NfeD_membrane"/>
</dbReference>
<comment type="subcellular location">
    <subcellularLocation>
        <location evidence="1">Membrane</location>
        <topology evidence="1">Multi-pass membrane protein</topology>
    </subcellularLocation>
</comment>
<keyword evidence="9" id="KW-0645">Protease</keyword>
<name>A0A0S7Y5U3_UNCSA</name>
<accession>A0A0S7Y5U3</accession>
<dbReference type="InterPro" id="IPR056738">
    <property type="entry name" value="NfeD1b_N"/>
</dbReference>
<dbReference type="Pfam" id="PF01957">
    <property type="entry name" value="NfeD"/>
    <property type="match status" value="1"/>
</dbReference>
<keyword evidence="9" id="KW-0378">Hydrolase</keyword>
<dbReference type="Pfam" id="PF24961">
    <property type="entry name" value="NfeD_membrane"/>
    <property type="match status" value="1"/>
</dbReference>
<dbReference type="InterPro" id="IPR029045">
    <property type="entry name" value="ClpP/crotonase-like_dom_sf"/>
</dbReference>
<feature type="transmembrane region" description="Helical" evidence="5">
    <location>
        <begin position="306"/>
        <end position="325"/>
    </location>
</feature>
<feature type="domain" description="NfeD1b N-terminal" evidence="8">
    <location>
        <begin position="41"/>
        <end position="189"/>
    </location>
</feature>
<evidence type="ECO:0000259" key="6">
    <source>
        <dbReference type="Pfam" id="PF01957"/>
    </source>
</evidence>
<feature type="transmembrane region" description="Helical" evidence="5">
    <location>
        <begin position="238"/>
        <end position="254"/>
    </location>
</feature>
<gene>
    <name evidence="9" type="ORF">AMJ44_00825</name>
</gene>
<feature type="transmembrane region" description="Helical" evidence="5">
    <location>
        <begin position="282"/>
        <end position="299"/>
    </location>
</feature>
<feature type="transmembrane region" description="Helical" evidence="5">
    <location>
        <begin position="337"/>
        <end position="358"/>
    </location>
</feature>
<feature type="transmembrane region" description="Helical" evidence="5">
    <location>
        <begin position="259"/>
        <end position="276"/>
    </location>
</feature>
<protein>
    <submittedName>
        <fullName evidence="9">Serine protease</fullName>
    </submittedName>
</protein>
<keyword evidence="2 5" id="KW-0812">Transmembrane</keyword>
<dbReference type="InterPro" id="IPR002810">
    <property type="entry name" value="NfeD-like_C"/>
</dbReference>
<dbReference type="FunFam" id="3.90.226.10:FF:000089">
    <property type="entry name" value="Membrane-bound serine protease"/>
    <property type="match status" value="1"/>
</dbReference>
<dbReference type="PANTHER" id="PTHR33507">
    <property type="entry name" value="INNER MEMBRANE PROTEIN YBBJ"/>
    <property type="match status" value="1"/>
</dbReference>
<reference evidence="9 10" key="1">
    <citation type="journal article" date="2015" name="Microbiome">
        <title>Genomic resolution of linkages in carbon, nitrogen, and sulfur cycling among widespread estuary sediment bacteria.</title>
        <authorList>
            <person name="Baker B.J."/>
            <person name="Lazar C.S."/>
            <person name="Teske A.P."/>
            <person name="Dick G.J."/>
        </authorList>
    </citation>
    <scope>NUCLEOTIDE SEQUENCE [LARGE SCALE GENOMIC DNA]</scope>
    <source>
        <strain evidence="9">DG_54_3</strain>
    </source>
</reference>
<evidence type="ECO:0000313" key="10">
    <source>
        <dbReference type="Proteomes" id="UP000051861"/>
    </source>
</evidence>
<evidence type="ECO:0000256" key="1">
    <source>
        <dbReference type="ARBA" id="ARBA00004141"/>
    </source>
</evidence>
<dbReference type="SUPFAM" id="SSF141322">
    <property type="entry name" value="NfeD domain-like"/>
    <property type="match status" value="1"/>
</dbReference>
<dbReference type="Proteomes" id="UP000051861">
    <property type="component" value="Unassembled WGS sequence"/>
</dbReference>
<dbReference type="GO" id="GO:0006508">
    <property type="term" value="P:proteolysis"/>
    <property type="evidence" value="ECO:0007669"/>
    <property type="project" value="UniProtKB-KW"/>
</dbReference>
<feature type="domain" description="NfeD-like C-terminal" evidence="6">
    <location>
        <begin position="371"/>
        <end position="424"/>
    </location>
</feature>
<dbReference type="InterPro" id="IPR052165">
    <property type="entry name" value="Membrane_assoc_protease"/>
</dbReference>
<comment type="caution">
    <text evidence="9">The sequence shown here is derived from an EMBL/GenBank/DDBJ whole genome shotgun (WGS) entry which is preliminary data.</text>
</comment>
<proteinExistence type="predicted"/>
<dbReference type="GO" id="GO:0016020">
    <property type="term" value="C:membrane"/>
    <property type="evidence" value="ECO:0007669"/>
    <property type="project" value="UniProtKB-SubCell"/>
</dbReference>
<dbReference type="PANTHER" id="PTHR33507:SF4">
    <property type="entry name" value="NODULATION COMPETITIVENESS PROTEIN NFED"/>
    <property type="match status" value="1"/>
</dbReference>
<dbReference type="GO" id="GO:0008233">
    <property type="term" value="F:peptidase activity"/>
    <property type="evidence" value="ECO:0007669"/>
    <property type="project" value="UniProtKB-KW"/>
</dbReference>
<dbReference type="Gene3D" id="3.90.226.10">
    <property type="entry name" value="2-enoyl-CoA Hydratase, Chain A, domain 1"/>
    <property type="match status" value="1"/>
</dbReference>
<dbReference type="PATRIC" id="fig|1703775.3.peg.160"/>
<evidence type="ECO:0000256" key="4">
    <source>
        <dbReference type="ARBA" id="ARBA00023136"/>
    </source>
</evidence>
<dbReference type="InterPro" id="IPR012340">
    <property type="entry name" value="NA-bd_OB-fold"/>
</dbReference>
<keyword evidence="4 5" id="KW-0472">Membrane</keyword>
<evidence type="ECO:0000256" key="3">
    <source>
        <dbReference type="ARBA" id="ARBA00022989"/>
    </source>
</evidence>
<evidence type="ECO:0000256" key="5">
    <source>
        <dbReference type="SAM" id="Phobius"/>
    </source>
</evidence>
<evidence type="ECO:0000259" key="7">
    <source>
        <dbReference type="Pfam" id="PF24961"/>
    </source>
</evidence>
<evidence type="ECO:0000313" key="9">
    <source>
        <dbReference type="EMBL" id="KPJ70094.1"/>
    </source>
</evidence>
<evidence type="ECO:0000256" key="2">
    <source>
        <dbReference type="ARBA" id="ARBA00022692"/>
    </source>
</evidence>
<sequence length="432" mass="46810">MKKRIFIYLALLFLPWASLLFAQQKHVALVRIDGPIGPISSRIILKAIESSVEDSSEALVIELNTPGGLDESMRLVTKDILNSQVPVIVYVSPSGSRAASAGVFITLSAHIAAMAPGTNIGAAHPVSMGGQVDSTMMEKVENDAAAYIKSIATKRNKNAEWAEEAVRKSVSVTEYEALKLNVIDLVTDNVRDLLDSCDGRKVTLPAGERTLNTKGVEVRKIEIGWRDRVLDVISNPNIAYILFSIGMLGIFFEFSNPGAIFPGIIGGICLILAFFAFQSLPINYAGLLLMALAIIFFILEVKITSYGALTIGGIVSLFLGSIMLFESPLPYMRASLPIIIFVVIGMAAFFIFAVGFGLKAQRRKAATGKRGMVGEVGVARSPLKPEGYVFVHGEIWKAMADEPIEEGEKVVVKEVEDLTLRVAKKSDGSITW</sequence>
<organism evidence="9 10">
    <name type="scientific">candidate division WOR-1 bacterium DG_54_3</name>
    <dbReference type="NCBI Taxonomy" id="1703775"/>
    <lineage>
        <taxon>Bacteria</taxon>
        <taxon>Bacillati</taxon>
        <taxon>Saganbacteria</taxon>
    </lineage>
</organism>
<dbReference type="CDD" id="cd07020">
    <property type="entry name" value="Clp_protease_NfeD_1"/>
    <property type="match status" value="1"/>
</dbReference>
<dbReference type="SUPFAM" id="SSF52096">
    <property type="entry name" value="ClpP/crotonase"/>
    <property type="match status" value="1"/>
</dbReference>
<dbReference type="Gene3D" id="2.40.50.140">
    <property type="entry name" value="Nucleic acid-binding proteins"/>
    <property type="match status" value="1"/>
</dbReference>
<dbReference type="AlphaFoldDB" id="A0A0S7Y5U3"/>
<dbReference type="Pfam" id="PF25145">
    <property type="entry name" value="NfeD1b_N"/>
    <property type="match status" value="1"/>
</dbReference>
<evidence type="ECO:0000259" key="8">
    <source>
        <dbReference type="Pfam" id="PF25145"/>
    </source>
</evidence>
<keyword evidence="3 5" id="KW-1133">Transmembrane helix</keyword>